<feature type="transmembrane region" description="Helical" evidence="1">
    <location>
        <begin position="43"/>
        <end position="62"/>
    </location>
</feature>
<protein>
    <recommendedName>
        <fullName evidence="4">DUF4153 domain-containing protein</fullName>
    </recommendedName>
</protein>
<dbReference type="OrthoDB" id="7402611at2"/>
<dbReference type="EMBL" id="FQWM01000006">
    <property type="protein sequence ID" value="SHH60551.1"/>
    <property type="molecule type" value="Genomic_DNA"/>
</dbReference>
<evidence type="ECO:0000313" key="3">
    <source>
        <dbReference type="Proteomes" id="UP000184211"/>
    </source>
</evidence>
<keyword evidence="1" id="KW-0812">Transmembrane</keyword>
<feature type="transmembrane region" description="Helical" evidence="1">
    <location>
        <begin position="107"/>
        <end position="125"/>
    </location>
</feature>
<dbReference type="Proteomes" id="UP000184211">
    <property type="component" value="Unassembled WGS sequence"/>
</dbReference>
<feature type="transmembrane region" description="Helical" evidence="1">
    <location>
        <begin position="12"/>
        <end position="31"/>
    </location>
</feature>
<evidence type="ECO:0000313" key="2">
    <source>
        <dbReference type="EMBL" id="SHH60551.1"/>
    </source>
</evidence>
<keyword evidence="1" id="KW-1133">Transmembrane helix</keyword>
<sequence>MSSQDTDREAQRHLAMALLGAAAGFAMWVLVDVLPDTLDNARLLLWIASATIGFFVVLFALLGGLRWQLALAGAAVLSLTDAALLYWSSGRFVELGTALEDSALPYAWAMVLFIGAPFATALLKGRPTEYALLFETAWTIVVRYVAAWIFVGIFWGLLFLSDELLEIVGLTIIGDLIDEEPVPYLLTGTALGLALSVAQDLKAYVSPYLPLRLLRLLLPMVLVVVSVFILALPARGLSGLFGSFSAAAIMMSVAIAAITLITSALDRSDGDGVQSRWMHHAVRLLGLLLTILAGLAIWAISLRVLQYGWTPHRCAAALVAGLVLIYALLYGAAILRGSGWRQWIRQANVGMALLTLGLAALWMTPLLNVQKLSVDDQMARYLSGQVTAEDFPAWEFTHDYGIAGHQAVAALKALDAEEHAVLHARLDRATTENRWEFRQNQRNESVREIAEALPPAMKVWPEGRDLPVDYFTNAGRHWLEEWSETCVADSVRPCVLVFGPFGRQGAEIAYLFVPEAESGATTYRAVGDQSPPQYFQKENRFSQDALLSEEAYAMVVTGGYRIGPASRKSLWLGEIEVTSDN</sequence>
<feature type="transmembrane region" description="Helical" evidence="1">
    <location>
        <begin position="69"/>
        <end position="87"/>
    </location>
</feature>
<keyword evidence="3" id="KW-1185">Reference proteome</keyword>
<evidence type="ECO:0000256" key="1">
    <source>
        <dbReference type="SAM" id="Phobius"/>
    </source>
</evidence>
<keyword evidence="1" id="KW-0472">Membrane</keyword>
<proteinExistence type="predicted"/>
<feature type="transmembrane region" description="Helical" evidence="1">
    <location>
        <begin position="284"/>
        <end position="309"/>
    </location>
</feature>
<feature type="transmembrane region" description="Helical" evidence="1">
    <location>
        <begin position="213"/>
        <end position="234"/>
    </location>
</feature>
<feature type="transmembrane region" description="Helical" evidence="1">
    <location>
        <begin position="347"/>
        <end position="367"/>
    </location>
</feature>
<evidence type="ECO:0008006" key="4">
    <source>
        <dbReference type="Google" id="ProtNLM"/>
    </source>
</evidence>
<name>A0A1M5UCB4_9RHOB</name>
<organism evidence="2 3">
    <name type="scientific">Cognatishimia maritima</name>
    <dbReference type="NCBI Taxonomy" id="870908"/>
    <lineage>
        <taxon>Bacteria</taxon>
        <taxon>Pseudomonadati</taxon>
        <taxon>Pseudomonadota</taxon>
        <taxon>Alphaproteobacteria</taxon>
        <taxon>Rhodobacterales</taxon>
        <taxon>Paracoccaceae</taxon>
        <taxon>Cognatishimia</taxon>
    </lineage>
</organism>
<feature type="transmembrane region" description="Helical" evidence="1">
    <location>
        <begin position="315"/>
        <end position="335"/>
    </location>
</feature>
<dbReference type="RefSeq" id="WP_072793699.1">
    <property type="nucleotide sequence ID" value="NZ_FQWM01000006.1"/>
</dbReference>
<gene>
    <name evidence="2" type="ORF">SAMN04488044_2861</name>
</gene>
<feature type="transmembrane region" description="Helical" evidence="1">
    <location>
        <begin position="181"/>
        <end position="201"/>
    </location>
</feature>
<dbReference type="AlphaFoldDB" id="A0A1M5UCB4"/>
<feature type="transmembrane region" description="Helical" evidence="1">
    <location>
        <begin position="240"/>
        <end position="263"/>
    </location>
</feature>
<reference evidence="3" key="1">
    <citation type="submission" date="2016-11" db="EMBL/GenBank/DDBJ databases">
        <authorList>
            <person name="Varghese N."/>
            <person name="Submissions S."/>
        </authorList>
    </citation>
    <scope>NUCLEOTIDE SEQUENCE [LARGE SCALE GENOMIC DNA]</scope>
    <source>
        <strain evidence="3">DSM 28223</strain>
    </source>
</reference>
<accession>A0A1M5UCB4</accession>
<feature type="transmembrane region" description="Helical" evidence="1">
    <location>
        <begin position="137"/>
        <end position="161"/>
    </location>
</feature>
<dbReference type="STRING" id="870908.SAMN04488044_2861"/>